<evidence type="ECO:0000256" key="2">
    <source>
        <dbReference type="ARBA" id="ARBA00006337"/>
    </source>
</evidence>
<reference evidence="9 10" key="1">
    <citation type="submission" date="2017-05" db="EMBL/GenBank/DDBJ databases">
        <title>The genome sequence of Geobacillus thermocatenulatus DSM 730.</title>
        <authorList>
            <person name="Ramaloko W.T."/>
            <person name="Koen N."/>
            <person name="Polliack S."/>
            <person name="Aliyu H."/>
            <person name="Lebre P."/>
            <person name="Mohr T."/>
            <person name="Oswald F."/>
            <person name="Zwick M."/>
            <person name="Neumann A."/>
            <person name="Syldatk C."/>
            <person name="Cowan D."/>
            <person name="De Maayer P."/>
        </authorList>
    </citation>
    <scope>NUCLEOTIDE SEQUENCE [LARGE SCALE GENOMIC DNA]</scope>
    <source>
        <strain evidence="9 10">BGSC 93A1</strain>
    </source>
</reference>
<dbReference type="Gene3D" id="3.10.580.10">
    <property type="entry name" value="CBS-domain"/>
    <property type="match status" value="1"/>
</dbReference>
<evidence type="ECO:0000313" key="9">
    <source>
        <dbReference type="EMBL" id="OXB86856.1"/>
    </source>
</evidence>
<keyword evidence="4" id="KW-0812">Transmembrane</keyword>
<dbReference type="Pfam" id="PF03471">
    <property type="entry name" value="CorC_HlyC"/>
    <property type="match status" value="1"/>
</dbReference>
<dbReference type="PROSITE" id="PS51371">
    <property type="entry name" value="CBS"/>
    <property type="match status" value="2"/>
</dbReference>
<accession>A0A226Q3D1</accession>
<dbReference type="InterPro" id="IPR044751">
    <property type="entry name" value="Ion_transp-like_CBS"/>
</dbReference>
<gene>
    <name evidence="9" type="ORF">B9L19_15375</name>
</gene>
<keyword evidence="10" id="KW-1185">Reference proteome</keyword>
<dbReference type="InterPro" id="IPR046342">
    <property type="entry name" value="CBS_dom_sf"/>
</dbReference>
<evidence type="ECO:0000256" key="8">
    <source>
        <dbReference type="ARBA" id="ARBA00023136"/>
    </source>
</evidence>
<protein>
    <submittedName>
        <fullName evidence="9">Uncharacterized protein</fullName>
    </submittedName>
</protein>
<evidence type="ECO:0000256" key="7">
    <source>
        <dbReference type="ARBA" id="ARBA00023122"/>
    </source>
</evidence>
<evidence type="ECO:0000313" key="10">
    <source>
        <dbReference type="Proteomes" id="UP000198378"/>
    </source>
</evidence>
<dbReference type="InterPro" id="IPR005170">
    <property type="entry name" value="Transptr-assoc_dom"/>
</dbReference>
<dbReference type="SMART" id="SM01091">
    <property type="entry name" value="CorC_HlyC"/>
    <property type="match status" value="1"/>
</dbReference>
<dbReference type="PROSITE" id="PS51846">
    <property type="entry name" value="CNNM"/>
    <property type="match status" value="1"/>
</dbReference>
<organism evidence="9 10">
    <name type="scientific">Geobacillus thermocatenulatus</name>
    <dbReference type="NCBI Taxonomy" id="33938"/>
    <lineage>
        <taxon>Bacteria</taxon>
        <taxon>Bacillati</taxon>
        <taxon>Bacillota</taxon>
        <taxon>Bacilli</taxon>
        <taxon>Bacillales</taxon>
        <taxon>Anoxybacillaceae</taxon>
        <taxon>Geobacillus</taxon>
        <taxon>Geobacillus thermoleovorans group</taxon>
    </lineage>
</organism>
<dbReference type="GO" id="GO:0050660">
    <property type="term" value="F:flavin adenine dinucleotide binding"/>
    <property type="evidence" value="ECO:0007669"/>
    <property type="project" value="InterPro"/>
</dbReference>
<dbReference type="InterPro" id="IPR000644">
    <property type="entry name" value="CBS_dom"/>
</dbReference>
<dbReference type="Pfam" id="PF01595">
    <property type="entry name" value="CNNM"/>
    <property type="match status" value="1"/>
</dbReference>
<dbReference type="AlphaFoldDB" id="A0A226Q3D1"/>
<dbReference type="CDD" id="cd04590">
    <property type="entry name" value="CBS_pair_CorC_HlyC_assoc"/>
    <property type="match status" value="1"/>
</dbReference>
<keyword evidence="3" id="KW-1003">Cell membrane</keyword>
<keyword evidence="6" id="KW-1133">Transmembrane helix</keyword>
<dbReference type="PANTHER" id="PTHR22777:SF32">
    <property type="entry name" value="UPF0053 INNER MEMBRANE PROTEIN YFJD"/>
    <property type="match status" value="1"/>
</dbReference>
<dbReference type="PANTHER" id="PTHR22777">
    <property type="entry name" value="HEMOLYSIN-RELATED"/>
    <property type="match status" value="1"/>
</dbReference>
<comment type="similarity">
    <text evidence="2">Belongs to the UPF0053 family.</text>
</comment>
<evidence type="ECO:0000256" key="4">
    <source>
        <dbReference type="ARBA" id="ARBA00022692"/>
    </source>
</evidence>
<evidence type="ECO:0000256" key="1">
    <source>
        <dbReference type="ARBA" id="ARBA00004651"/>
    </source>
</evidence>
<dbReference type="Gene3D" id="3.30.465.10">
    <property type="match status" value="1"/>
</dbReference>
<dbReference type="RefSeq" id="WP_047752189.1">
    <property type="nucleotide sequence ID" value="NZ_CP018058.1"/>
</dbReference>
<name>A0A226Q3D1_9BACL</name>
<evidence type="ECO:0000256" key="6">
    <source>
        <dbReference type="ARBA" id="ARBA00022989"/>
    </source>
</evidence>
<sequence>MEEWPLRLFGWFFLSLLANALFASAEAAFSSASKARLRHYAEEHLHNKRLQAVIGQLDRVLLALAVANRLTSVMTVVLFTDIAVSLLGEQMGLFATLAVMTVLFVVFGEILPKSMAKEHAEQLAIRYAGLAYGLMKLMTPVTASLQALKNRIARRFANGVAVPAVTEEDIKVMVELSEEEGVIDNKEKELIQRSLDFDEILVGEIFTPRADMVAVEVNQPIEEIRDVFLEEKYSRIPVYEGDIDNVIGILSESDFFSELVQKREVRIRDLLRQPLFVVESMKVSDLLPELQKSKVHMAIVVDEFGGTAGLITLEDILEQIVGEIWDEHDEAVKTVRQIDEHSFEFSAELPLDEFCEVMNIDVPKSESHTLGGWIFEMFERIPAVGETLQYGSLTFTVRQVDNRRIRKVLVSLSQPLAEQAGGA</sequence>
<keyword evidence="8" id="KW-0472">Membrane</keyword>
<dbReference type="FunFam" id="3.10.580.10:FF:000002">
    <property type="entry name" value="Magnesium/cobalt efflux protein CorC"/>
    <property type="match status" value="1"/>
</dbReference>
<evidence type="ECO:0000256" key="5">
    <source>
        <dbReference type="ARBA" id="ARBA00022737"/>
    </source>
</evidence>
<dbReference type="EMBL" id="NEWK01000002">
    <property type="protein sequence ID" value="OXB86856.1"/>
    <property type="molecule type" value="Genomic_DNA"/>
</dbReference>
<dbReference type="Pfam" id="PF00571">
    <property type="entry name" value="CBS"/>
    <property type="match status" value="2"/>
</dbReference>
<dbReference type="SUPFAM" id="SSF54631">
    <property type="entry name" value="CBS-domain pair"/>
    <property type="match status" value="1"/>
</dbReference>
<comment type="subcellular location">
    <subcellularLocation>
        <location evidence="1">Cell membrane</location>
        <topology evidence="1">Multi-pass membrane protein</topology>
    </subcellularLocation>
</comment>
<dbReference type="InterPro" id="IPR016169">
    <property type="entry name" value="FAD-bd_PCMH_sub2"/>
</dbReference>
<dbReference type="Proteomes" id="UP000198378">
    <property type="component" value="Unassembled WGS sequence"/>
</dbReference>
<dbReference type="KEGG" id="gtm:GT3921_16455"/>
<dbReference type="SMART" id="SM00116">
    <property type="entry name" value="CBS"/>
    <property type="match status" value="2"/>
</dbReference>
<dbReference type="InterPro" id="IPR002550">
    <property type="entry name" value="CNNM"/>
</dbReference>
<dbReference type="GO" id="GO:0005886">
    <property type="term" value="C:plasma membrane"/>
    <property type="evidence" value="ECO:0007669"/>
    <property type="project" value="UniProtKB-SubCell"/>
</dbReference>
<proteinExistence type="inferred from homology"/>
<evidence type="ECO:0000256" key="3">
    <source>
        <dbReference type="ARBA" id="ARBA00022475"/>
    </source>
</evidence>
<dbReference type="InterPro" id="IPR036318">
    <property type="entry name" value="FAD-bd_PCMH-like_sf"/>
</dbReference>
<comment type="caution">
    <text evidence="9">The sequence shown here is derived from an EMBL/GenBank/DDBJ whole genome shotgun (WGS) entry which is preliminary data.</text>
</comment>
<keyword evidence="7" id="KW-0129">CBS domain</keyword>
<keyword evidence="5" id="KW-0677">Repeat</keyword>
<dbReference type="SUPFAM" id="SSF56176">
    <property type="entry name" value="FAD-binding/transporter-associated domain-like"/>
    <property type="match status" value="1"/>
</dbReference>